<dbReference type="AlphaFoldDB" id="A0AAV0LM73"/>
<dbReference type="Pfam" id="PF09328">
    <property type="entry name" value="Phytochelatin_C"/>
    <property type="match status" value="1"/>
</dbReference>
<feature type="domain" description="Peptidase C83" evidence="6">
    <location>
        <begin position="1"/>
        <end position="170"/>
    </location>
</feature>
<evidence type="ECO:0000313" key="8">
    <source>
        <dbReference type="Proteomes" id="UP001154282"/>
    </source>
</evidence>
<dbReference type="InterPro" id="IPR038765">
    <property type="entry name" value="Papain-like_cys_pep_sf"/>
</dbReference>
<dbReference type="GO" id="GO:0098849">
    <property type="term" value="P:cellular detoxification of cadmium ion"/>
    <property type="evidence" value="ECO:0007669"/>
    <property type="project" value="TreeGrafter"/>
</dbReference>
<keyword evidence="3" id="KW-0808">Transferase</keyword>
<keyword evidence="8" id="KW-1185">Reference proteome</keyword>
<evidence type="ECO:0000256" key="4">
    <source>
        <dbReference type="ARBA" id="ARBA00022723"/>
    </source>
</evidence>
<dbReference type="GO" id="GO:0046938">
    <property type="term" value="P:phytochelatin biosynthetic process"/>
    <property type="evidence" value="ECO:0007669"/>
    <property type="project" value="InterPro"/>
</dbReference>
<name>A0AAV0LM73_9ROSI</name>
<dbReference type="PANTHER" id="PTHR33447">
    <property type="entry name" value="GLUTATHIONE GAMMA-GLUTAMYLCYSTEINYLTRANSFERASE"/>
    <property type="match status" value="1"/>
</dbReference>
<dbReference type="InterPro" id="IPR035969">
    <property type="entry name" value="Rab-GAP_TBC_sf"/>
</dbReference>
<evidence type="ECO:0000256" key="5">
    <source>
        <dbReference type="ARBA" id="ARBA00023315"/>
    </source>
</evidence>
<dbReference type="Pfam" id="PF05023">
    <property type="entry name" value="Phytochelatin"/>
    <property type="match status" value="2"/>
</dbReference>
<evidence type="ECO:0000313" key="7">
    <source>
        <dbReference type="EMBL" id="CAI0434531.1"/>
    </source>
</evidence>
<dbReference type="SUPFAM" id="SSF47923">
    <property type="entry name" value="Ypt/Rab-GAP domain of gyp1p"/>
    <property type="match status" value="2"/>
</dbReference>
<dbReference type="EC" id="2.3.2.15" evidence="1"/>
<dbReference type="InterPro" id="IPR015407">
    <property type="entry name" value="Phytochelatin_synthase_C"/>
</dbReference>
<accession>A0AAV0LM73</accession>
<dbReference type="EMBL" id="CAMGYJ010000006">
    <property type="protein sequence ID" value="CAI0434531.1"/>
    <property type="molecule type" value="Genomic_DNA"/>
</dbReference>
<keyword evidence="5" id="KW-0012">Acyltransferase</keyword>
<dbReference type="Proteomes" id="UP001154282">
    <property type="component" value="Unassembled WGS sequence"/>
</dbReference>
<dbReference type="InterPro" id="IPR040409">
    <property type="entry name" value="PCS-like"/>
</dbReference>
<dbReference type="GO" id="GO:0016756">
    <property type="term" value="F:glutathione gamma-glutamylcysteinyltransferase activity"/>
    <property type="evidence" value="ECO:0007669"/>
    <property type="project" value="UniProtKB-EC"/>
</dbReference>
<gene>
    <name evidence="7" type="ORF">LITE_LOCUS24303</name>
</gene>
<evidence type="ECO:0000256" key="2">
    <source>
        <dbReference type="ARBA" id="ARBA00022539"/>
    </source>
</evidence>
<dbReference type="PROSITE" id="PS51443">
    <property type="entry name" value="PCS"/>
    <property type="match status" value="1"/>
</dbReference>
<keyword evidence="2" id="KW-0104">Cadmium</keyword>
<dbReference type="InterPro" id="IPR038156">
    <property type="entry name" value="PCS_N_sf"/>
</dbReference>
<proteinExistence type="predicted"/>
<sequence length="527" mass="59869">MAMAGLYRRILPSPPAIDFASSEGKQIFLEALQNGTMEGFYKLISSFQTQSEPAYCGLASLSMVLNALAIDPGRKWKGNSSNRFLIAALCEFGLKYELRQARVLVQTGTGHFSPIGGYHAGRDMALILDVARFKYPPHWVPLSLLWEAMNAIDVTTGHHRGFILLSRPRTEPGLLYTLSCKQESWSGFAKYLIDEVPVLLKSDDLEDIDKLLQVVLVSLPSHFGDFIKWIAEVRRQEDGGENISQEEKGRLAMKVEWFSVAYQLEMLRSEIFIRLGLNAKLMFPRPVLGLALGKPLAQEDGMLHFLKMVIWILPRSLEGYNEGANDIVCEIVGLDVVRTDQSLEFYQNEVNSAKLWDILAVYSWVDMDIGYMQEDLDGGEYLFAFRMLMVLFRREFSFVDSLYLWELMWAMEYNPNIFTMYEESKEADEEEEKEVAAPASNNKQQLQQYGKFERKYVQTGITDQHSALSIFLVASILEAKNKKILKEAKGLDDVVQILGDATGNLDAKKVCQEALKIHKKYLSQAKK</sequence>
<protein>
    <recommendedName>
        <fullName evidence="1">glutathione gamma-glutamylcysteinyltransferase</fullName>
        <ecNumber evidence="1">2.3.2.15</ecNumber>
    </recommendedName>
</protein>
<comment type="caution">
    <text evidence="7">The sequence shown here is derived from an EMBL/GenBank/DDBJ whole genome shotgun (WGS) entry which is preliminary data.</text>
</comment>
<dbReference type="PANTHER" id="PTHR33447:SF2">
    <property type="entry name" value="GLUTATHIONE GAMMA-GLUTAMYLCYSTEINYLTRANSFERASE"/>
    <property type="match status" value="1"/>
</dbReference>
<evidence type="ECO:0000256" key="3">
    <source>
        <dbReference type="ARBA" id="ARBA00022679"/>
    </source>
</evidence>
<organism evidence="7 8">
    <name type="scientific">Linum tenue</name>
    <dbReference type="NCBI Taxonomy" id="586396"/>
    <lineage>
        <taxon>Eukaryota</taxon>
        <taxon>Viridiplantae</taxon>
        <taxon>Streptophyta</taxon>
        <taxon>Embryophyta</taxon>
        <taxon>Tracheophyta</taxon>
        <taxon>Spermatophyta</taxon>
        <taxon>Magnoliopsida</taxon>
        <taxon>eudicotyledons</taxon>
        <taxon>Gunneridae</taxon>
        <taxon>Pentapetalae</taxon>
        <taxon>rosids</taxon>
        <taxon>fabids</taxon>
        <taxon>Malpighiales</taxon>
        <taxon>Linaceae</taxon>
        <taxon>Linum</taxon>
    </lineage>
</organism>
<evidence type="ECO:0000259" key="6">
    <source>
        <dbReference type="PROSITE" id="PS51443"/>
    </source>
</evidence>
<evidence type="ECO:0000256" key="1">
    <source>
        <dbReference type="ARBA" id="ARBA00012468"/>
    </source>
</evidence>
<dbReference type="GO" id="GO:0046872">
    <property type="term" value="F:metal ion binding"/>
    <property type="evidence" value="ECO:0007669"/>
    <property type="project" value="UniProtKB-KW"/>
</dbReference>
<dbReference type="InterPro" id="IPR007719">
    <property type="entry name" value="PCS_N"/>
</dbReference>
<dbReference type="SUPFAM" id="SSF54001">
    <property type="entry name" value="Cysteine proteinases"/>
    <property type="match status" value="1"/>
</dbReference>
<dbReference type="Gene3D" id="1.10.472.80">
    <property type="entry name" value="Ypt/Rab-GAP domain of gyp1p, domain 3"/>
    <property type="match status" value="1"/>
</dbReference>
<keyword evidence="4" id="KW-0479">Metal-binding</keyword>
<dbReference type="Gene3D" id="3.90.70.30">
    <property type="entry name" value="Phytochelatin synthase, N-terminal domain"/>
    <property type="match status" value="2"/>
</dbReference>
<dbReference type="GO" id="GO:0010273">
    <property type="term" value="P:detoxification of copper ion"/>
    <property type="evidence" value="ECO:0007669"/>
    <property type="project" value="TreeGrafter"/>
</dbReference>
<reference evidence="7" key="1">
    <citation type="submission" date="2022-08" db="EMBL/GenBank/DDBJ databases">
        <authorList>
            <person name="Gutierrez-Valencia J."/>
        </authorList>
    </citation>
    <scope>NUCLEOTIDE SEQUENCE</scope>
</reference>